<evidence type="ECO:0000313" key="2">
    <source>
        <dbReference type="Proteomes" id="UP000464751"/>
    </source>
</evidence>
<dbReference type="KEGG" id="apra:G3A50_03560"/>
<name>A0A6P1YJP2_9HYPH</name>
<proteinExistence type="predicted"/>
<sequence>MTDFISFAAGEPRLDDILADPIIGLVLKRDGLSAERVAALLAREQRRLGFGSVPRRAAGSPALACAA</sequence>
<keyword evidence="2" id="KW-1185">Reference proteome</keyword>
<accession>A0A6P1YJP2</accession>
<protein>
    <submittedName>
        <fullName evidence="1">Uncharacterized protein</fullName>
    </submittedName>
</protein>
<dbReference type="EMBL" id="CP048630">
    <property type="protein sequence ID" value="QIB32891.1"/>
    <property type="molecule type" value="Genomic_DNA"/>
</dbReference>
<organism evidence="1 2">
    <name type="scientific">Ancylobacter pratisalsi</name>
    <dbReference type="NCBI Taxonomy" id="1745854"/>
    <lineage>
        <taxon>Bacteria</taxon>
        <taxon>Pseudomonadati</taxon>
        <taxon>Pseudomonadota</taxon>
        <taxon>Alphaproteobacteria</taxon>
        <taxon>Hyphomicrobiales</taxon>
        <taxon>Xanthobacteraceae</taxon>
        <taxon>Ancylobacter</taxon>
    </lineage>
</organism>
<reference evidence="1 2" key="1">
    <citation type="submission" date="2020-02" db="EMBL/GenBank/DDBJ databases">
        <authorList>
            <person name="Li G."/>
        </authorList>
    </citation>
    <scope>NUCLEOTIDE SEQUENCE [LARGE SCALE GENOMIC DNA]</scope>
    <source>
        <strain evidence="1 2">DSM 102029</strain>
    </source>
</reference>
<gene>
    <name evidence="1" type="ORF">G3A50_03560</name>
</gene>
<dbReference type="RefSeq" id="WP_163073978.1">
    <property type="nucleotide sequence ID" value="NZ_CP048630.1"/>
</dbReference>
<evidence type="ECO:0000313" key="1">
    <source>
        <dbReference type="EMBL" id="QIB32891.1"/>
    </source>
</evidence>
<dbReference type="AlphaFoldDB" id="A0A6P1YJP2"/>
<dbReference type="Proteomes" id="UP000464751">
    <property type="component" value="Chromosome"/>
</dbReference>